<dbReference type="EMBL" id="JACGCX010000012">
    <property type="protein sequence ID" value="MBA6098939.1"/>
    <property type="molecule type" value="Genomic_DNA"/>
</dbReference>
<evidence type="ECO:0000313" key="1">
    <source>
        <dbReference type="EMBL" id="MBA6098939.1"/>
    </source>
</evidence>
<dbReference type="RefSeq" id="WP_182389984.1">
    <property type="nucleotide sequence ID" value="NZ_JACGCX010000012.1"/>
</dbReference>
<protein>
    <submittedName>
        <fullName evidence="1">Uncharacterized protein</fullName>
    </submittedName>
</protein>
<gene>
    <name evidence="1" type="ORF">H4C80_17670</name>
</gene>
<proteinExistence type="predicted"/>
<accession>A0A7W2QA71</accession>
<name>A0A7W2QA71_9PSED</name>
<evidence type="ECO:0000313" key="2">
    <source>
        <dbReference type="Proteomes" id="UP000545074"/>
    </source>
</evidence>
<dbReference type="AlphaFoldDB" id="A0A7W2QA71"/>
<reference evidence="1 2" key="1">
    <citation type="submission" date="2020-07" db="EMBL/GenBank/DDBJ databases">
        <title>Diversity of carbapenemase encoding genes among Pseudomonas putida group clinical isolates in a tertiary Brazilian hospital.</title>
        <authorList>
            <person name="Alberto-Lei F."/>
            <person name="Nodari C.S."/>
            <person name="Streling A.P."/>
            <person name="Paulino J.T."/>
            <person name="Bessa-Neto F.O."/>
            <person name="Cayo R."/>
            <person name="Gales A.C."/>
        </authorList>
    </citation>
    <scope>NUCLEOTIDE SEQUENCE [LARGE SCALE GENOMIC DNA]</scope>
    <source>
        <strain evidence="1 2">12815</strain>
    </source>
</reference>
<sequence length="88" mass="10010">MVTVQEFEEQVWTVEGIRLVVRAPENARVPEYDYQNAANSTFSLTKWLNTRIDPALDGTNYQVTVIQGNGEEPHGRNLLKKVRATYGD</sequence>
<dbReference type="Proteomes" id="UP000545074">
    <property type="component" value="Unassembled WGS sequence"/>
</dbReference>
<comment type="caution">
    <text evidence="1">The sequence shown here is derived from an EMBL/GenBank/DDBJ whole genome shotgun (WGS) entry which is preliminary data.</text>
</comment>
<organism evidence="1 2">
    <name type="scientific">Pseudomonas juntendi</name>
    <dbReference type="NCBI Taxonomy" id="2666183"/>
    <lineage>
        <taxon>Bacteria</taxon>
        <taxon>Pseudomonadati</taxon>
        <taxon>Pseudomonadota</taxon>
        <taxon>Gammaproteobacteria</taxon>
        <taxon>Pseudomonadales</taxon>
        <taxon>Pseudomonadaceae</taxon>
        <taxon>Pseudomonas</taxon>
    </lineage>
</organism>